<keyword evidence="6" id="KW-0574">Periplasm</keyword>
<organism evidence="12 13">
    <name type="scientific">Rhodospira trueperi</name>
    <dbReference type="NCBI Taxonomy" id="69960"/>
    <lineage>
        <taxon>Bacteria</taxon>
        <taxon>Pseudomonadati</taxon>
        <taxon>Pseudomonadota</taxon>
        <taxon>Alphaproteobacteria</taxon>
        <taxon>Rhodospirillales</taxon>
        <taxon>Rhodospirillaceae</taxon>
        <taxon>Rhodospira</taxon>
    </lineage>
</organism>
<gene>
    <name evidence="12" type="ORF">SAMN05421720_104202</name>
</gene>
<evidence type="ECO:0000256" key="2">
    <source>
        <dbReference type="ARBA" id="ARBA00010541"/>
    </source>
</evidence>
<feature type="active site" description="Charge relay system" evidence="9">
    <location>
        <position position="152"/>
    </location>
</feature>
<evidence type="ECO:0000256" key="6">
    <source>
        <dbReference type="ARBA" id="ARBA00022764"/>
    </source>
</evidence>
<evidence type="ECO:0000313" key="12">
    <source>
        <dbReference type="EMBL" id="SDE21170.1"/>
    </source>
</evidence>
<dbReference type="InterPro" id="IPR001940">
    <property type="entry name" value="Peptidase_S1C"/>
</dbReference>
<sequence>MPSLPRRVGAILLAALLGSVIALPPRPVMAQDGATARERPQSRAEITLSFAPVVERAAPAVVNIYSRRVVRERRMPPMFDDPVFRRFFGHPFGGPLTRERVENSLGSGVIVRPNGVILTNRHVIESADEITVVLHDRREFEATLVGTDERSDLAVLRIDVGAESLPALTLGDSDALEVGDLVLAIGNPFGVGQTVTMGIVSALARSTVSLTDYRSFIQTDAAINPGNSGGALVDMQGRLVGINTAIYSQDGGSVGIGFAVPATMARVVVDSLLAGGTVTRPWLGLDGQSVTSDIARSLGLPRPAGVLISTVFANSPAERAGLRRGDVVLAFEGHDLPDEEALRYRIGTSAVGGSATVRIWRDGRARDLTVALRAPPEDPPRNPTRLNGRHPLNDVVVANLNPALAEELRQPHGQGAVVVLEIGPHSPAARFGLRPGDVILAVNGREPASVSDLDTLMRRTGPPWQIDILREGRRARIAVGG</sequence>
<accession>A0A1G7B2M5</accession>
<keyword evidence="7" id="KW-0378">Hydrolase</keyword>
<evidence type="ECO:0000256" key="5">
    <source>
        <dbReference type="ARBA" id="ARBA00022737"/>
    </source>
</evidence>
<dbReference type="InterPro" id="IPR036034">
    <property type="entry name" value="PDZ_sf"/>
</dbReference>
<keyword evidence="4" id="KW-0732">Signal</keyword>
<proteinExistence type="inferred from homology"/>
<dbReference type="SUPFAM" id="SSF50156">
    <property type="entry name" value="PDZ domain-like"/>
    <property type="match status" value="2"/>
</dbReference>
<dbReference type="InterPro" id="IPR041489">
    <property type="entry name" value="PDZ_6"/>
</dbReference>
<dbReference type="GO" id="GO:0042597">
    <property type="term" value="C:periplasmic space"/>
    <property type="evidence" value="ECO:0007669"/>
    <property type="project" value="UniProtKB-SubCell"/>
</dbReference>
<feature type="binding site" evidence="10">
    <location>
        <begin position="283"/>
        <end position="287"/>
    </location>
    <ligand>
        <name>substrate</name>
    </ligand>
</feature>
<dbReference type="Pfam" id="PF13365">
    <property type="entry name" value="Trypsin_2"/>
    <property type="match status" value="1"/>
</dbReference>
<dbReference type="InterPro" id="IPR011782">
    <property type="entry name" value="Pept_S1C_Do"/>
</dbReference>
<keyword evidence="8" id="KW-0720">Serine protease</keyword>
<dbReference type="STRING" id="69960.SAMN05421720_104202"/>
<evidence type="ECO:0000259" key="11">
    <source>
        <dbReference type="PROSITE" id="PS50106"/>
    </source>
</evidence>
<dbReference type="AlphaFoldDB" id="A0A1G7B2M5"/>
<evidence type="ECO:0000313" key="13">
    <source>
        <dbReference type="Proteomes" id="UP000199412"/>
    </source>
</evidence>
<keyword evidence="5" id="KW-0677">Repeat</keyword>
<evidence type="ECO:0000256" key="10">
    <source>
        <dbReference type="PIRSR" id="PIRSR611782-2"/>
    </source>
</evidence>
<dbReference type="Pfam" id="PF13180">
    <property type="entry name" value="PDZ_2"/>
    <property type="match status" value="1"/>
</dbReference>
<feature type="active site" description="Charge relay system" evidence="9">
    <location>
        <position position="122"/>
    </location>
</feature>
<evidence type="ECO:0000256" key="3">
    <source>
        <dbReference type="ARBA" id="ARBA00022670"/>
    </source>
</evidence>
<dbReference type="PANTHER" id="PTHR22939:SF129">
    <property type="entry name" value="SERINE PROTEASE HTRA2, MITOCHONDRIAL"/>
    <property type="match status" value="1"/>
</dbReference>
<feature type="domain" description="PDZ" evidence="11">
    <location>
        <begin position="417"/>
        <end position="472"/>
    </location>
</feature>
<feature type="binding site" evidence="10">
    <location>
        <position position="152"/>
    </location>
    <ligand>
        <name>substrate</name>
    </ligand>
</feature>
<dbReference type="PROSITE" id="PS50106">
    <property type="entry name" value="PDZ"/>
    <property type="match status" value="2"/>
</dbReference>
<dbReference type="PRINTS" id="PR00834">
    <property type="entry name" value="PROTEASES2C"/>
</dbReference>
<evidence type="ECO:0000256" key="4">
    <source>
        <dbReference type="ARBA" id="ARBA00022729"/>
    </source>
</evidence>
<dbReference type="PANTHER" id="PTHR22939">
    <property type="entry name" value="SERINE PROTEASE FAMILY S1C HTRA-RELATED"/>
    <property type="match status" value="1"/>
</dbReference>
<dbReference type="SMART" id="SM00228">
    <property type="entry name" value="PDZ"/>
    <property type="match status" value="2"/>
</dbReference>
<evidence type="ECO:0000256" key="9">
    <source>
        <dbReference type="PIRSR" id="PIRSR611782-1"/>
    </source>
</evidence>
<evidence type="ECO:0000256" key="8">
    <source>
        <dbReference type="ARBA" id="ARBA00022825"/>
    </source>
</evidence>
<dbReference type="GO" id="GO:0004252">
    <property type="term" value="F:serine-type endopeptidase activity"/>
    <property type="evidence" value="ECO:0007669"/>
    <property type="project" value="InterPro"/>
</dbReference>
<feature type="binding site" evidence="10">
    <location>
        <position position="122"/>
    </location>
    <ligand>
        <name>substrate</name>
    </ligand>
</feature>
<dbReference type="GO" id="GO:0006508">
    <property type="term" value="P:proteolysis"/>
    <property type="evidence" value="ECO:0007669"/>
    <property type="project" value="UniProtKB-KW"/>
</dbReference>
<dbReference type="Gene3D" id="2.30.42.10">
    <property type="match status" value="2"/>
</dbReference>
<dbReference type="EMBL" id="FNAP01000004">
    <property type="protein sequence ID" value="SDE21170.1"/>
    <property type="molecule type" value="Genomic_DNA"/>
</dbReference>
<dbReference type="Pfam" id="PF17820">
    <property type="entry name" value="PDZ_6"/>
    <property type="match status" value="1"/>
</dbReference>
<comment type="similarity">
    <text evidence="2">Belongs to the peptidase S1C family.</text>
</comment>
<dbReference type="InterPro" id="IPR009003">
    <property type="entry name" value="Peptidase_S1_PA"/>
</dbReference>
<protein>
    <submittedName>
        <fullName evidence="12">Serine protease Do</fullName>
    </submittedName>
</protein>
<dbReference type="Proteomes" id="UP000199412">
    <property type="component" value="Unassembled WGS sequence"/>
</dbReference>
<feature type="binding site" evidence="10">
    <location>
        <begin position="226"/>
        <end position="228"/>
    </location>
    <ligand>
        <name>substrate</name>
    </ligand>
</feature>
<dbReference type="RefSeq" id="WP_092784620.1">
    <property type="nucleotide sequence ID" value="NZ_FNAP01000004.1"/>
</dbReference>
<dbReference type="Gene3D" id="2.40.10.120">
    <property type="match status" value="1"/>
</dbReference>
<dbReference type="CDD" id="cd10839">
    <property type="entry name" value="cpPDZ1_DegP-like"/>
    <property type="match status" value="1"/>
</dbReference>
<dbReference type="InterPro" id="IPR001478">
    <property type="entry name" value="PDZ"/>
</dbReference>
<dbReference type="OrthoDB" id="9758917at2"/>
<comment type="subcellular location">
    <subcellularLocation>
        <location evidence="1">Periplasm</location>
    </subcellularLocation>
</comment>
<dbReference type="SUPFAM" id="SSF50494">
    <property type="entry name" value="Trypsin-like serine proteases"/>
    <property type="match status" value="1"/>
</dbReference>
<evidence type="ECO:0000256" key="7">
    <source>
        <dbReference type="ARBA" id="ARBA00022801"/>
    </source>
</evidence>
<feature type="active site" description="Charge relay system" evidence="9">
    <location>
        <position position="228"/>
    </location>
</feature>
<evidence type="ECO:0000256" key="1">
    <source>
        <dbReference type="ARBA" id="ARBA00004418"/>
    </source>
</evidence>
<keyword evidence="13" id="KW-1185">Reference proteome</keyword>
<name>A0A1G7B2M5_9PROT</name>
<dbReference type="NCBIfam" id="TIGR02037">
    <property type="entry name" value="degP_htrA_DO"/>
    <property type="match status" value="1"/>
</dbReference>
<keyword evidence="3 12" id="KW-0645">Protease</keyword>
<reference evidence="12 13" key="1">
    <citation type="submission" date="2016-10" db="EMBL/GenBank/DDBJ databases">
        <authorList>
            <person name="de Groot N.N."/>
        </authorList>
    </citation>
    <scope>NUCLEOTIDE SEQUENCE [LARGE SCALE GENOMIC DNA]</scope>
    <source>
        <strain evidence="12 13">ATCC 700224</strain>
    </source>
</reference>
<feature type="domain" description="PDZ" evidence="11">
    <location>
        <begin position="266"/>
        <end position="343"/>
    </location>
</feature>